<sequence length="150" mass="16164">MGNLFMAFLASIALVGCVATSGGSTVSLTKQDLVHHHYNLESVNGELVTDLLGVNLNEQKRPDIEFQEGFRLAGIAGCNRFFGQGELSNGVLKMLPGGSTMMACQPELSKIEQTVLNVLNEGAQVTAFENKLTLKAQSGELVYVLADYMH</sequence>
<dbReference type="Pfam" id="PF03724">
    <property type="entry name" value="META"/>
    <property type="match status" value="1"/>
</dbReference>
<dbReference type="Proteomes" id="UP001165393">
    <property type="component" value="Unassembled WGS sequence"/>
</dbReference>
<evidence type="ECO:0000256" key="1">
    <source>
        <dbReference type="SAM" id="SignalP"/>
    </source>
</evidence>
<proteinExistence type="predicted"/>
<feature type="domain" description="DUF306" evidence="2">
    <location>
        <begin position="31"/>
        <end position="142"/>
    </location>
</feature>
<keyword evidence="4" id="KW-1185">Reference proteome</keyword>
<dbReference type="Gene3D" id="2.40.128.270">
    <property type="match status" value="1"/>
</dbReference>
<dbReference type="PANTHER" id="PTHR35535:SF1">
    <property type="entry name" value="HEAT SHOCK PROTEIN HSLJ"/>
    <property type="match status" value="1"/>
</dbReference>
<reference evidence="3 4" key="1">
    <citation type="journal article" date="2013" name="Antonie Van Leeuwenhoek">
        <title>Echinimonas agarilytica gen. nov., sp. nov., a new gammaproteobacterium isolated from the sea urchin Strongylocentrotus intermedius.</title>
        <authorList>
            <person name="Nedashkovskaya O.I."/>
            <person name="Stenkova A.M."/>
            <person name="Zhukova N.V."/>
            <person name="Van Trappen S."/>
            <person name="Lee J.S."/>
            <person name="Kim S.B."/>
        </authorList>
    </citation>
    <scope>NUCLEOTIDE SEQUENCE [LARGE SCALE GENOMIC DNA]</scope>
    <source>
        <strain evidence="3 4">KMM 6351</strain>
    </source>
</reference>
<keyword evidence="1" id="KW-0732">Signal</keyword>
<comment type="caution">
    <text evidence="3">The sequence shown here is derived from an EMBL/GenBank/DDBJ whole genome shotgun (WGS) entry which is preliminary data.</text>
</comment>
<evidence type="ECO:0000313" key="3">
    <source>
        <dbReference type="EMBL" id="MCM2681345.1"/>
    </source>
</evidence>
<accession>A0AA41W942</accession>
<organism evidence="3 4">
    <name type="scientific">Echinimonas agarilytica</name>
    <dbReference type="NCBI Taxonomy" id="1215918"/>
    <lineage>
        <taxon>Bacteria</taxon>
        <taxon>Pseudomonadati</taxon>
        <taxon>Pseudomonadota</taxon>
        <taxon>Gammaproteobacteria</taxon>
        <taxon>Alteromonadales</taxon>
        <taxon>Echinimonadaceae</taxon>
        <taxon>Echinimonas</taxon>
    </lineage>
</organism>
<feature type="chain" id="PRO_5041367229" evidence="1">
    <location>
        <begin position="22"/>
        <end position="150"/>
    </location>
</feature>
<evidence type="ECO:0000259" key="2">
    <source>
        <dbReference type="Pfam" id="PF03724"/>
    </source>
</evidence>
<evidence type="ECO:0000313" key="4">
    <source>
        <dbReference type="Proteomes" id="UP001165393"/>
    </source>
</evidence>
<dbReference type="InterPro" id="IPR038670">
    <property type="entry name" value="HslJ-like_sf"/>
</dbReference>
<feature type="signal peptide" evidence="1">
    <location>
        <begin position="1"/>
        <end position="21"/>
    </location>
</feature>
<name>A0AA41W942_9GAMM</name>
<gene>
    <name evidence="3" type="ORF">NAF29_16980</name>
</gene>
<dbReference type="AlphaFoldDB" id="A0AA41W942"/>
<dbReference type="PANTHER" id="PTHR35535">
    <property type="entry name" value="HEAT SHOCK PROTEIN HSLJ"/>
    <property type="match status" value="1"/>
</dbReference>
<dbReference type="InterPro" id="IPR053147">
    <property type="entry name" value="Hsp_HslJ-like"/>
</dbReference>
<dbReference type="InterPro" id="IPR005184">
    <property type="entry name" value="DUF306_Meta_HslJ"/>
</dbReference>
<dbReference type="EMBL" id="JAMQGP010000010">
    <property type="protein sequence ID" value="MCM2681345.1"/>
    <property type="molecule type" value="Genomic_DNA"/>
</dbReference>
<protein>
    <submittedName>
        <fullName evidence="3">META domain-containing protein</fullName>
    </submittedName>
</protein>